<evidence type="ECO:0000313" key="2">
    <source>
        <dbReference type="Proteomes" id="UP001482620"/>
    </source>
</evidence>
<comment type="caution">
    <text evidence="1">The sequence shown here is derived from an EMBL/GenBank/DDBJ whole genome shotgun (WGS) entry which is preliminary data.</text>
</comment>
<keyword evidence="2" id="KW-1185">Reference proteome</keyword>
<dbReference type="Proteomes" id="UP001482620">
    <property type="component" value="Unassembled WGS sequence"/>
</dbReference>
<protein>
    <submittedName>
        <fullName evidence="1">Uncharacterized protein</fullName>
    </submittedName>
</protein>
<dbReference type="EMBL" id="JAHRIQ010100737">
    <property type="protein sequence ID" value="MEQ2253893.1"/>
    <property type="molecule type" value="Genomic_DNA"/>
</dbReference>
<sequence length="116" mass="13305">MEVVQLLSRILPDQADKMEDAIDVVHRVGRPAENCHRQILILFAKRSVRDEVWKQTKSSRICKEEGIQLAEDLTQDWKSRQALWPRIEKARKEGKASEVPSPTSKEGVFQVEVLAV</sequence>
<gene>
    <name evidence="1" type="ORF">ILYODFUR_037214</name>
</gene>
<name>A0ABV0V999_9TELE</name>
<evidence type="ECO:0000313" key="1">
    <source>
        <dbReference type="EMBL" id="MEQ2253893.1"/>
    </source>
</evidence>
<proteinExistence type="predicted"/>
<organism evidence="1 2">
    <name type="scientific">Ilyodon furcidens</name>
    <name type="common">goldbreast splitfin</name>
    <dbReference type="NCBI Taxonomy" id="33524"/>
    <lineage>
        <taxon>Eukaryota</taxon>
        <taxon>Metazoa</taxon>
        <taxon>Chordata</taxon>
        <taxon>Craniata</taxon>
        <taxon>Vertebrata</taxon>
        <taxon>Euteleostomi</taxon>
        <taxon>Actinopterygii</taxon>
        <taxon>Neopterygii</taxon>
        <taxon>Teleostei</taxon>
        <taxon>Neoteleostei</taxon>
        <taxon>Acanthomorphata</taxon>
        <taxon>Ovalentaria</taxon>
        <taxon>Atherinomorphae</taxon>
        <taxon>Cyprinodontiformes</taxon>
        <taxon>Goodeidae</taxon>
        <taxon>Ilyodon</taxon>
    </lineage>
</organism>
<reference evidence="1 2" key="1">
    <citation type="submission" date="2021-06" db="EMBL/GenBank/DDBJ databases">
        <authorList>
            <person name="Palmer J.M."/>
        </authorList>
    </citation>
    <scope>NUCLEOTIDE SEQUENCE [LARGE SCALE GENOMIC DNA]</scope>
    <source>
        <strain evidence="2">if_2019</strain>
        <tissue evidence="1">Muscle</tissue>
    </source>
</reference>
<accession>A0ABV0V999</accession>